<dbReference type="Gene3D" id="3.40.50.10990">
    <property type="entry name" value="GTP cyclohydrolase II"/>
    <property type="match status" value="1"/>
</dbReference>
<dbReference type="NCBIfam" id="TIGR00505">
    <property type="entry name" value="ribA"/>
    <property type="match status" value="1"/>
</dbReference>
<feature type="binding site" evidence="9">
    <location>
        <position position="111"/>
    </location>
    <ligand>
        <name>Zn(2+)</name>
        <dbReference type="ChEBI" id="CHEBI:29105"/>
        <note>catalytic</note>
    </ligand>
</feature>
<feature type="binding site" evidence="9">
    <location>
        <position position="100"/>
    </location>
    <ligand>
        <name>Zn(2+)</name>
        <dbReference type="ChEBI" id="CHEBI:29105"/>
        <note>catalytic</note>
    </ligand>
</feature>
<evidence type="ECO:0000313" key="12">
    <source>
        <dbReference type="Proteomes" id="UP001226867"/>
    </source>
</evidence>
<sequence length="245" mass="26156">MIEGGIAHRNAGIGLRARQVTVAWGNKPCVPTTQAASAPSIPGIRCTGQAPLPTAHGEFLAQVYQREGDALEHIVLSRGLDQPAVAGPPAGVLLRMHSECATGDLFGSLRCDCGMQLTLALERIAKEGRGLMIYLRGHEGRGIGLAQKLAAYQLQDQGLDTVDANRALGHAVDSRDYGVAVAILQQLGLSAVRLMSNNPSKVAALEAAGIEVLERSPHEVPAQSHNRRYLQTKHQRMGHFLTSIL</sequence>
<evidence type="ECO:0000256" key="7">
    <source>
        <dbReference type="ARBA" id="ARBA00023134"/>
    </source>
</evidence>
<evidence type="ECO:0000256" key="1">
    <source>
        <dbReference type="ARBA" id="ARBA00004853"/>
    </source>
</evidence>
<dbReference type="NCBIfam" id="NF001591">
    <property type="entry name" value="PRK00393.1"/>
    <property type="match status" value="1"/>
</dbReference>
<feature type="binding site" evidence="9">
    <location>
        <position position="113"/>
    </location>
    <ligand>
        <name>Zn(2+)</name>
        <dbReference type="ChEBI" id="CHEBI:29105"/>
        <note>catalytic</note>
    </ligand>
</feature>
<evidence type="ECO:0000256" key="2">
    <source>
        <dbReference type="ARBA" id="ARBA00022619"/>
    </source>
</evidence>
<dbReference type="SUPFAM" id="SSF142695">
    <property type="entry name" value="RibA-like"/>
    <property type="match status" value="1"/>
</dbReference>
<name>A0ABT9S228_9BURK</name>
<keyword evidence="7 9" id="KW-0342">GTP-binding</keyword>
<feature type="active site" description="Nucleophile" evidence="9">
    <location>
        <position position="175"/>
    </location>
</feature>
<keyword evidence="4 9" id="KW-0547">Nucleotide-binding</keyword>
<feature type="binding site" evidence="9">
    <location>
        <begin position="95"/>
        <end position="99"/>
    </location>
    <ligand>
        <name>GTP</name>
        <dbReference type="ChEBI" id="CHEBI:37565"/>
    </ligand>
</feature>
<dbReference type="InterPro" id="IPR036144">
    <property type="entry name" value="RibA-like_sf"/>
</dbReference>
<gene>
    <name evidence="9" type="primary">ribA</name>
    <name evidence="11" type="ORF">J2W36_000641</name>
</gene>
<dbReference type="InterPro" id="IPR000926">
    <property type="entry name" value="RibA"/>
</dbReference>
<dbReference type="CDD" id="cd00641">
    <property type="entry name" value="GTP_cyclohydro2"/>
    <property type="match status" value="1"/>
</dbReference>
<dbReference type="Proteomes" id="UP001226867">
    <property type="component" value="Unassembled WGS sequence"/>
</dbReference>
<dbReference type="PANTHER" id="PTHR21327:SF18">
    <property type="entry name" value="3,4-DIHYDROXY-2-BUTANONE 4-PHOSPHATE SYNTHASE"/>
    <property type="match status" value="1"/>
</dbReference>
<feature type="active site" description="Proton acceptor" evidence="9">
    <location>
        <position position="173"/>
    </location>
</feature>
<evidence type="ECO:0000256" key="3">
    <source>
        <dbReference type="ARBA" id="ARBA00022723"/>
    </source>
</evidence>
<feature type="binding site" evidence="9">
    <location>
        <position position="201"/>
    </location>
    <ligand>
        <name>GTP</name>
        <dbReference type="ChEBI" id="CHEBI:37565"/>
    </ligand>
</feature>
<comment type="catalytic activity">
    <reaction evidence="8 9">
        <text>GTP + 4 H2O = 2,5-diamino-6-hydroxy-4-(5-phosphoribosylamino)-pyrimidine + formate + 2 phosphate + 3 H(+)</text>
        <dbReference type="Rhea" id="RHEA:23704"/>
        <dbReference type="ChEBI" id="CHEBI:15377"/>
        <dbReference type="ChEBI" id="CHEBI:15378"/>
        <dbReference type="ChEBI" id="CHEBI:15740"/>
        <dbReference type="ChEBI" id="CHEBI:37565"/>
        <dbReference type="ChEBI" id="CHEBI:43474"/>
        <dbReference type="ChEBI" id="CHEBI:58614"/>
        <dbReference type="EC" id="3.5.4.25"/>
    </reaction>
</comment>
<feature type="binding site" evidence="9">
    <location>
        <position position="161"/>
    </location>
    <ligand>
        <name>GTP</name>
        <dbReference type="ChEBI" id="CHEBI:37565"/>
    </ligand>
</feature>
<dbReference type="Pfam" id="PF00925">
    <property type="entry name" value="GTP_cyclohydro2"/>
    <property type="match status" value="1"/>
</dbReference>
<evidence type="ECO:0000256" key="4">
    <source>
        <dbReference type="ARBA" id="ARBA00022741"/>
    </source>
</evidence>
<comment type="cofactor">
    <cofactor evidence="9">
        <name>Zn(2+)</name>
        <dbReference type="ChEBI" id="CHEBI:29105"/>
    </cofactor>
    <text evidence="9">Binds 1 zinc ion per subunit.</text>
</comment>
<comment type="similarity">
    <text evidence="9">Belongs to the GTP cyclohydrolase II family.</text>
</comment>
<comment type="caution">
    <text evidence="11">The sequence shown here is derived from an EMBL/GenBank/DDBJ whole genome shotgun (WGS) entry which is preliminary data.</text>
</comment>
<dbReference type="EMBL" id="JAUSRO010000002">
    <property type="protein sequence ID" value="MDP9898406.1"/>
    <property type="molecule type" value="Genomic_DNA"/>
</dbReference>
<dbReference type="EC" id="3.5.4.25" evidence="9"/>
<dbReference type="InterPro" id="IPR032677">
    <property type="entry name" value="GTP_cyclohydro_II"/>
</dbReference>
<proteinExistence type="inferred from homology"/>
<keyword evidence="6 9" id="KW-0862">Zinc</keyword>
<evidence type="ECO:0000259" key="10">
    <source>
        <dbReference type="Pfam" id="PF00925"/>
    </source>
</evidence>
<feature type="binding site" evidence="9">
    <location>
        <position position="196"/>
    </location>
    <ligand>
        <name>GTP</name>
        <dbReference type="ChEBI" id="CHEBI:37565"/>
    </ligand>
</feature>
<keyword evidence="3 9" id="KW-0479">Metal-binding</keyword>
<reference evidence="11 12" key="1">
    <citation type="submission" date="2023-07" db="EMBL/GenBank/DDBJ databases">
        <title>Sorghum-associated microbial communities from plants grown in Nebraska, USA.</title>
        <authorList>
            <person name="Schachtman D."/>
        </authorList>
    </citation>
    <scope>NUCLEOTIDE SEQUENCE [LARGE SCALE GENOMIC DNA]</scope>
    <source>
        <strain evidence="11 12">DS1607</strain>
    </source>
</reference>
<evidence type="ECO:0000256" key="6">
    <source>
        <dbReference type="ARBA" id="ARBA00022833"/>
    </source>
</evidence>
<feature type="binding site" evidence="9">
    <location>
        <position position="116"/>
    </location>
    <ligand>
        <name>GTP</name>
        <dbReference type="ChEBI" id="CHEBI:37565"/>
    </ligand>
</feature>
<evidence type="ECO:0000256" key="8">
    <source>
        <dbReference type="ARBA" id="ARBA00049295"/>
    </source>
</evidence>
<evidence type="ECO:0000256" key="5">
    <source>
        <dbReference type="ARBA" id="ARBA00022801"/>
    </source>
</evidence>
<evidence type="ECO:0000256" key="9">
    <source>
        <dbReference type="HAMAP-Rule" id="MF_00179"/>
    </source>
</evidence>
<organism evidence="11 12">
    <name type="scientific">Variovorax ginsengisoli</name>
    <dbReference type="NCBI Taxonomy" id="363844"/>
    <lineage>
        <taxon>Bacteria</taxon>
        <taxon>Pseudomonadati</taxon>
        <taxon>Pseudomonadota</taxon>
        <taxon>Betaproteobacteria</taxon>
        <taxon>Burkholderiales</taxon>
        <taxon>Comamonadaceae</taxon>
        <taxon>Variovorax</taxon>
    </lineage>
</organism>
<accession>A0ABT9S228</accession>
<keyword evidence="12" id="KW-1185">Reference proteome</keyword>
<evidence type="ECO:0000313" key="11">
    <source>
        <dbReference type="EMBL" id="MDP9898406.1"/>
    </source>
</evidence>
<keyword evidence="2 9" id="KW-0686">Riboflavin biosynthesis</keyword>
<feature type="domain" description="GTP cyclohydrolase II" evidence="10">
    <location>
        <begin position="49"/>
        <end position="217"/>
    </location>
</feature>
<keyword evidence="5 9" id="KW-0378">Hydrolase</keyword>
<feature type="binding site" evidence="9">
    <location>
        <begin position="139"/>
        <end position="141"/>
    </location>
    <ligand>
        <name>GTP</name>
        <dbReference type="ChEBI" id="CHEBI:37565"/>
    </ligand>
</feature>
<dbReference type="PANTHER" id="PTHR21327">
    <property type="entry name" value="GTP CYCLOHYDROLASE II-RELATED"/>
    <property type="match status" value="1"/>
</dbReference>
<dbReference type="HAMAP" id="MF_00179">
    <property type="entry name" value="RibA"/>
    <property type="match status" value="1"/>
</dbReference>
<protein>
    <recommendedName>
        <fullName evidence="9">GTP cyclohydrolase-2</fullName>
        <ecNumber evidence="9">3.5.4.25</ecNumber>
    </recommendedName>
    <alternativeName>
        <fullName evidence="9">GTP cyclohydrolase II</fullName>
    </alternativeName>
</protein>
<comment type="function">
    <text evidence="9">Catalyzes the conversion of GTP to 2,5-diamino-6-ribosylamino-4(3H)-pyrimidinone 5'-phosphate (DARP), formate and pyrophosphate.</text>
</comment>
<comment type="pathway">
    <text evidence="1 9">Cofactor biosynthesis; riboflavin biosynthesis; 5-amino-6-(D-ribitylamino)uracil from GTP: step 1/4.</text>
</comment>